<gene>
    <name evidence="2" type="ORF">GLP40_07435</name>
</gene>
<evidence type="ECO:0000313" key="3">
    <source>
        <dbReference type="Proteomes" id="UP000432464"/>
    </source>
</evidence>
<name>A0A6I3KUS5_9NOCA</name>
<keyword evidence="3" id="KW-1185">Reference proteome</keyword>
<evidence type="ECO:0000259" key="1">
    <source>
        <dbReference type="Pfam" id="PF19054"/>
    </source>
</evidence>
<accession>A0A6I3KUS5</accession>
<comment type="caution">
    <text evidence="2">The sequence shown here is derived from an EMBL/GenBank/DDBJ whole genome shotgun (WGS) entry which is preliminary data.</text>
</comment>
<dbReference type="AlphaFoldDB" id="A0A6I3KUS5"/>
<dbReference type="Pfam" id="PF19054">
    <property type="entry name" value="DUF5753"/>
    <property type="match status" value="1"/>
</dbReference>
<dbReference type="InterPro" id="IPR043917">
    <property type="entry name" value="DUF5753"/>
</dbReference>
<proteinExistence type="predicted"/>
<evidence type="ECO:0000313" key="2">
    <source>
        <dbReference type="EMBL" id="MTE12608.1"/>
    </source>
</evidence>
<sequence>MPLPSFMVLDFGRDQRGKDVEPSVVFAESYTGAMYFERVADVGRFRKAFQEVLKATLDVRPTRDLLREKAREHENDR</sequence>
<organism evidence="2 3">
    <name type="scientific">Nocardia aurantiaca</name>
    <dbReference type="NCBI Taxonomy" id="2675850"/>
    <lineage>
        <taxon>Bacteria</taxon>
        <taxon>Bacillati</taxon>
        <taxon>Actinomycetota</taxon>
        <taxon>Actinomycetes</taxon>
        <taxon>Mycobacteriales</taxon>
        <taxon>Nocardiaceae</taxon>
        <taxon>Nocardia</taxon>
    </lineage>
</organism>
<protein>
    <recommendedName>
        <fullName evidence="1">DUF5753 domain-containing protein</fullName>
    </recommendedName>
</protein>
<dbReference type="Proteomes" id="UP000432464">
    <property type="component" value="Unassembled WGS sequence"/>
</dbReference>
<feature type="domain" description="DUF5753" evidence="1">
    <location>
        <begin position="7"/>
        <end position="68"/>
    </location>
</feature>
<dbReference type="EMBL" id="WMBB01000003">
    <property type="protein sequence ID" value="MTE12608.1"/>
    <property type="molecule type" value="Genomic_DNA"/>
</dbReference>
<reference evidence="2 3" key="1">
    <citation type="submission" date="2019-11" db="EMBL/GenBank/DDBJ databases">
        <title>Nocardia sp. nov. CT2-14 isolated from soil.</title>
        <authorList>
            <person name="Kanchanasin P."/>
            <person name="Tanasupawat S."/>
            <person name="Yuki M."/>
            <person name="Kudo T."/>
        </authorList>
    </citation>
    <scope>NUCLEOTIDE SEQUENCE [LARGE SCALE GENOMIC DNA]</scope>
    <source>
        <strain evidence="2 3">CT2-14</strain>
    </source>
</reference>